<dbReference type="InterPro" id="IPR039361">
    <property type="entry name" value="Cyclin"/>
</dbReference>
<dbReference type="SUPFAM" id="SSF47954">
    <property type="entry name" value="Cyclin-like"/>
    <property type="match status" value="1"/>
</dbReference>
<feature type="chain" id="PRO_5012475995" evidence="4">
    <location>
        <begin position="21"/>
        <end position="1130"/>
    </location>
</feature>
<reference evidence="5 6" key="1">
    <citation type="journal article" date="2017" name="Plant Biotechnol. J.">
        <title>A comprehensive draft genome sequence for lupin (Lupinus angustifolius), an emerging health food: insights into plant-microbe interactions and legume evolution.</title>
        <authorList>
            <person name="Hane J.K."/>
            <person name="Ming Y."/>
            <person name="Kamphuis L.G."/>
            <person name="Nelson M.N."/>
            <person name="Garg G."/>
            <person name="Atkins C.A."/>
            <person name="Bayer P.E."/>
            <person name="Bravo A."/>
            <person name="Bringans S."/>
            <person name="Cannon S."/>
            <person name="Edwards D."/>
            <person name="Foley R."/>
            <person name="Gao L.L."/>
            <person name="Harrison M.J."/>
            <person name="Huang W."/>
            <person name="Hurgobin B."/>
            <person name="Li S."/>
            <person name="Liu C.W."/>
            <person name="McGrath A."/>
            <person name="Morahan G."/>
            <person name="Murray J."/>
            <person name="Weller J."/>
            <person name="Jian J."/>
            <person name="Singh K.B."/>
        </authorList>
    </citation>
    <scope>NUCLEOTIDE SEQUENCE [LARGE SCALE GENOMIC DNA]</scope>
    <source>
        <strain evidence="6">cv. Tanjil</strain>
        <tissue evidence="5">Whole plant</tissue>
    </source>
</reference>
<feature type="compositionally biased region" description="Basic and acidic residues" evidence="3">
    <location>
        <begin position="550"/>
        <end position="562"/>
    </location>
</feature>
<dbReference type="EMBL" id="CM007379">
    <property type="protein sequence ID" value="OIV92378.1"/>
    <property type="molecule type" value="Genomic_DNA"/>
</dbReference>
<dbReference type="PANTHER" id="PTHR10177">
    <property type="entry name" value="CYCLINS"/>
    <property type="match status" value="1"/>
</dbReference>
<feature type="region of interest" description="Disordered" evidence="3">
    <location>
        <begin position="995"/>
        <end position="1015"/>
    </location>
</feature>
<feature type="region of interest" description="Disordered" evidence="3">
    <location>
        <begin position="513"/>
        <end position="624"/>
    </location>
</feature>
<keyword evidence="2" id="KW-0131">Cell cycle</keyword>
<evidence type="ECO:0000256" key="1">
    <source>
        <dbReference type="ARBA" id="ARBA00022618"/>
    </source>
</evidence>
<accession>A0A1J7GW63</accession>
<keyword evidence="4" id="KW-0732">Signal</keyword>
<dbReference type="GO" id="GO:0051301">
    <property type="term" value="P:cell division"/>
    <property type="evidence" value="ECO:0007669"/>
    <property type="project" value="UniProtKB-KW"/>
</dbReference>
<feature type="compositionally biased region" description="Low complexity" evidence="3">
    <location>
        <begin position="540"/>
        <end position="549"/>
    </location>
</feature>
<dbReference type="InterPro" id="IPR036915">
    <property type="entry name" value="Cyclin-like_sf"/>
</dbReference>
<organism evidence="5 6">
    <name type="scientific">Lupinus angustifolius</name>
    <name type="common">Narrow-leaved blue lupine</name>
    <dbReference type="NCBI Taxonomy" id="3871"/>
    <lineage>
        <taxon>Eukaryota</taxon>
        <taxon>Viridiplantae</taxon>
        <taxon>Streptophyta</taxon>
        <taxon>Embryophyta</taxon>
        <taxon>Tracheophyta</taxon>
        <taxon>Spermatophyta</taxon>
        <taxon>Magnoliopsida</taxon>
        <taxon>eudicotyledons</taxon>
        <taxon>Gunneridae</taxon>
        <taxon>Pentapetalae</taxon>
        <taxon>rosids</taxon>
        <taxon>fabids</taxon>
        <taxon>Fabales</taxon>
        <taxon>Fabaceae</taxon>
        <taxon>Papilionoideae</taxon>
        <taxon>50 kb inversion clade</taxon>
        <taxon>genistoids sensu lato</taxon>
        <taxon>core genistoids</taxon>
        <taxon>Genisteae</taxon>
        <taxon>Lupinus</taxon>
    </lineage>
</organism>
<feature type="compositionally biased region" description="Basic and acidic residues" evidence="3">
    <location>
        <begin position="664"/>
        <end position="673"/>
    </location>
</feature>
<evidence type="ECO:0000256" key="2">
    <source>
        <dbReference type="ARBA" id="ARBA00023306"/>
    </source>
</evidence>
<evidence type="ECO:0000256" key="4">
    <source>
        <dbReference type="SAM" id="SignalP"/>
    </source>
</evidence>
<feature type="signal peptide" evidence="4">
    <location>
        <begin position="1"/>
        <end position="20"/>
    </location>
</feature>
<keyword evidence="6" id="KW-1185">Reference proteome</keyword>
<protein>
    <submittedName>
        <fullName evidence="5">Uncharacterized protein</fullName>
    </submittedName>
</protein>
<dbReference type="STRING" id="3871.A0A1J7GW63"/>
<evidence type="ECO:0000313" key="5">
    <source>
        <dbReference type="EMBL" id="OIV92378.1"/>
    </source>
</evidence>
<feature type="compositionally biased region" description="Basic and acidic residues" evidence="3">
    <location>
        <begin position="1004"/>
        <end position="1015"/>
    </location>
</feature>
<name>A0A1J7GW63_LUPAN</name>
<feature type="region of interest" description="Disordered" evidence="3">
    <location>
        <begin position="664"/>
        <end position="687"/>
    </location>
</feature>
<proteinExistence type="predicted"/>
<dbReference type="Gramene" id="OIV92378">
    <property type="protein sequence ID" value="OIV92378"/>
    <property type="gene ID" value="TanjilG_09976"/>
</dbReference>
<sequence>MKSVSVLFSSILHFFSFILTMESEWNHITTEKEKESIKRYLEAELCYMPSNNFYSHPHNLTIRNLAVSIIAKEIDQVPLVATACLNIAAKIRKFSDDFYLKDFDPDAIKEVELRIRNNLEGLTKPVTPFCFLDHFYPPFQRIGGFKRRCINEIIVQAKGEDDFIEYKPSDIAFHSFVAASCIAKLMMGLSSAKIPDGVSHCNDIHVKLLRLCKKKGIKIEPPELNAASSSFFSRSEEVRAAKTESKTKSVQHRTGKGKGKGKAMEILATIVEDKDESTLYDPLRYCPKRLMNFTLMWPTDDPLLVKEPVEEVPRANDEPVARVVCFSCEDSPCCSIEFLVPTSMEVDVITRYLEIESSFMPQPTFYSNPANLKIRKLAVSIIAKRGIYDFKNKTIRKMELRILDGLEWQMRPVTPFCFLDHLYPNFIDVGDFKRRCINEIIVQAQGENEFIGHKPSDFAYSCFVAATLIWDRSKFVSIELPDDNSRLHYDLATLCRKKNIMIECAEWKKASSSKTAAARPRGKSDSSSSSSAVVTLQGPSEGSSSSAGARMEEESDQQRPEGAETSEEIAAANIGTVSGQQRQEALPGPPEDVPSETESEKQRRLDRGKAVAVSEGGTDDEDREDPLAQFFLNMLERASIQGTVPAAEAAAPRRQMAFDLKWPKDDPFIDESRTPTIRHPTTQPLNDDIEYSIPTIMEAEALTSYHETESSFMPEPDYYINPANRKIRMLAVSVIATHWTRENNDAFVPYLAMNYYDRFASRNPNSTDIYDFKHTTIRRMELRILNGLEWQMRPVTPFCFLNHIYPTFLSIGGFNRRSINEIIVQAQGEDRFLGHRHSDFAFYCFLAAILIWDRRKLPSIEILGDRSHLHHHLADFCREKGIRIECVNWKNVSPLKAAAAKPRGQSDSSSSSAAVVTLQGPSEGPSSSAAVVTLQGPSEGPSSSAAATTETEPDQQRPEGTETSEEVAAADIGTESGQQRPEVAEISEDFAVADTGTVSGQQRLETESEKQRRLDRGKAVAVSEVERDDEDRVDLLAQFFQNMLEMVGTSIEGTIPAAEAAAPRRLMDFDLTWPTDDPFIDESDTPTIRRPTIRRPTRQPLNVEQERMNEEETFCQYLTCGCCNPACCIP</sequence>
<evidence type="ECO:0000313" key="6">
    <source>
        <dbReference type="Proteomes" id="UP000188354"/>
    </source>
</evidence>
<dbReference type="Proteomes" id="UP000188354">
    <property type="component" value="Chromosome LG19"/>
</dbReference>
<dbReference type="Gene3D" id="1.10.472.10">
    <property type="entry name" value="Cyclin-like"/>
    <property type="match status" value="6"/>
</dbReference>
<keyword evidence="1" id="KW-0132">Cell division</keyword>
<gene>
    <name evidence="5" type="ORF">TanjilG_09976</name>
</gene>
<evidence type="ECO:0000256" key="3">
    <source>
        <dbReference type="SAM" id="MobiDB-lite"/>
    </source>
</evidence>
<feature type="region of interest" description="Disordered" evidence="3">
    <location>
        <begin position="900"/>
        <end position="982"/>
    </location>
</feature>
<feature type="compositionally biased region" description="Basic and acidic residues" evidence="3">
    <location>
        <begin position="598"/>
        <end position="609"/>
    </location>
</feature>
<dbReference type="AlphaFoldDB" id="A0A1J7GW63"/>
<feature type="compositionally biased region" description="Low complexity" evidence="3">
    <location>
        <begin position="936"/>
        <end position="950"/>
    </location>
</feature>